<evidence type="ECO:0000313" key="2">
    <source>
        <dbReference type="Proteomes" id="UP000092445"/>
    </source>
</evidence>
<organism evidence="1 2">
    <name type="scientific">Glossina pallidipes</name>
    <name type="common">Tsetse fly</name>
    <dbReference type="NCBI Taxonomy" id="7398"/>
    <lineage>
        <taxon>Eukaryota</taxon>
        <taxon>Metazoa</taxon>
        <taxon>Ecdysozoa</taxon>
        <taxon>Arthropoda</taxon>
        <taxon>Hexapoda</taxon>
        <taxon>Insecta</taxon>
        <taxon>Pterygota</taxon>
        <taxon>Neoptera</taxon>
        <taxon>Endopterygota</taxon>
        <taxon>Diptera</taxon>
        <taxon>Brachycera</taxon>
        <taxon>Muscomorpha</taxon>
        <taxon>Hippoboscoidea</taxon>
        <taxon>Glossinidae</taxon>
        <taxon>Glossina</taxon>
    </lineage>
</organism>
<keyword evidence="2" id="KW-1185">Reference proteome</keyword>
<accession>A0A1A9ZFJ4</accession>
<proteinExistence type="predicted"/>
<dbReference type="EnsemblMetazoa" id="GPAI013039-RA">
    <property type="protein sequence ID" value="GPAI013039-PA"/>
    <property type="gene ID" value="GPAI013039"/>
</dbReference>
<reference evidence="1" key="2">
    <citation type="submission" date="2020-05" db="UniProtKB">
        <authorList>
            <consortium name="EnsemblMetazoa"/>
        </authorList>
    </citation>
    <scope>IDENTIFICATION</scope>
    <source>
        <strain evidence="1">IAEA</strain>
    </source>
</reference>
<name>A0A1A9ZFJ4_GLOPL</name>
<protein>
    <submittedName>
        <fullName evidence="1">Uncharacterized protein</fullName>
    </submittedName>
</protein>
<sequence length="129" mass="14600">MDNNFFYDFPAVPCHGMQVSAGSIFGIRIIITNSLTIVSCRHSVKNYLRQRVVHSRDVETRASPEESQCPFHTRLLHSIHLSSLATIGRKKGSVSYQDKRTTSPSTHKEPKFLACTIFLCDKDDPELYA</sequence>
<reference evidence="2" key="1">
    <citation type="submission" date="2014-03" db="EMBL/GenBank/DDBJ databases">
        <authorList>
            <person name="Aksoy S."/>
            <person name="Warren W."/>
            <person name="Wilson R.K."/>
        </authorList>
    </citation>
    <scope>NUCLEOTIDE SEQUENCE [LARGE SCALE GENOMIC DNA]</scope>
    <source>
        <strain evidence="2">IAEA</strain>
    </source>
</reference>
<dbReference type="VEuPathDB" id="VectorBase:GPAI013039"/>
<evidence type="ECO:0000313" key="1">
    <source>
        <dbReference type="EnsemblMetazoa" id="GPAI013039-PA"/>
    </source>
</evidence>
<dbReference type="AlphaFoldDB" id="A0A1A9ZFJ4"/>
<dbReference type="Proteomes" id="UP000092445">
    <property type="component" value="Unassembled WGS sequence"/>
</dbReference>